<dbReference type="InterPro" id="IPR024168">
    <property type="entry name" value="Catalase_SrpA-type_pred"/>
</dbReference>
<comment type="cofactor">
    <cofactor evidence="7">
        <name>heme</name>
        <dbReference type="ChEBI" id="CHEBI:30413"/>
    </cofactor>
</comment>
<evidence type="ECO:0000256" key="8">
    <source>
        <dbReference type="PIRSR" id="PIRSR000296-1"/>
    </source>
</evidence>
<dbReference type="Proteomes" id="UP000028725">
    <property type="component" value="Unassembled WGS sequence"/>
</dbReference>
<evidence type="ECO:0000313" key="13">
    <source>
        <dbReference type="EMBL" id="KFE60679.1"/>
    </source>
</evidence>
<dbReference type="PIRSF" id="PIRSF000296">
    <property type="entry name" value="SrpA"/>
    <property type="match status" value="1"/>
</dbReference>
<proteinExistence type="inferred from homology"/>
<dbReference type="Gene3D" id="2.40.180.10">
    <property type="entry name" value="Catalase core domain"/>
    <property type="match status" value="1"/>
</dbReference>
<dbReference type="EMBL" id="JMCB01000040">
    <property type="protein sequence ID" value="KFE58441.1"/>
    <property type="molecule type" value="Genomic_DNA"/>
</dbReference>
<keyword evidence="3 7" id="KW-0349">Heme</keyword>
<dbReference type="AlphaFoldDB" id="A0A085VZ16"/>
<evidence type="ECO:0000256" key="5">
    <source>
        <dbReference type="ARBA" id="ARBA00023002"/>
    </source>
</evidence>
<evidence type="ECO:0000259" key="11">
    <source>
        <dbReference type="SMART" id="SM01060"/>
    </source>
</evidence>
<evidence type="ECO:0000256" key="1">
    <source>
        <dbReference type="ARBA" id="ARBA00005329"/>
    </source>
</evidence>
<evidence type="ECO:0000313" key="12">
    <source>
        <dbReference type="EMBL" id="KFE58441.1"/>
    </source>
</evidence>
<evidence type="ECO:0000256" key="3">
    <source>
        <dbReference type="ARBA" id="ARBA00022617"/>
    </source>
</evidence>
<dbReference type="InterPro" id="IPR011614">
    <property type="entry name" value="Catalase_core"/>
</dbReference>
<evidence type="ECO:0000256" key="6">
    <source>
        <dbReference type="ARBA" id="ARBA00023004"/>
    </source>
</evidence>
<dbReference type="InterPro" id="IPR020835">
    <property type="entry name" value="Catalase_sf"/>
</dbReference>
<dbReference type="InterPro" id="IPR018028">
    <property type="entry name" value="Catalase"/>
</dbReference>
<accession>A0A085VZ16</accession>
<feature type="active site" evidence="8">
    <location>
        <position position="26"/>
    </location>
</feature>
<dbReference type="GO" id="GO:0004096">
    <property type="term" value="F:catalase activity"/>
    <property type="evidence" value="ECO:0007669"/>
    <property type="project" value="InterPro"/>
</dbReference>
<reference evidence="13 14" key="1">
    <citation type="submission" date="2014-04" db="EMBL/GenBank/DDBJ databases">
        <title>Genome assembly of Hyalangium minutum DSM 14724.</title>
        <authorList>
            <person name="Sharma G."/>
            <person name="Subramanian S."/>
        </authorList>
    </citation>
    <scope>NUCLEOTIDE SEQUENCE [LARGE SCALE GENOMIC DNA]</scope>
    <source>
        <strain evidence="13 14">DSM 14724</strain>
    </source>
</reference>
<keyword evidence="2 7" id="KW-0575">Peroxidase</keyword>
<keyword evidence="4 7" id="KW-0479">Metal-binding</keyword>
<dbReference type="CDD" id="cd08153">
    <property type="entry name" value="srpA_like"/>
    <property type="match status" value="1"/>
</dbReference>
<dbReference type="Pfam" id="PF00199">
    <property type="entry name" value="Catalase"/>
    <property type="match status" value="1"/>
</dbReference>
<evidence type="ECO:0000256" key="7">
    <source>
        <dbReference type="PIRNR" id="PIRNR000296"/>
    </source>
</evidence>
<organism evidence="13 14">
    <name type="scientific">Hyalangium minutum</name>
    <dbReference type="NCBI Taxonomy" id="394096"/>
    <lineage>
        <taxon>Bacteria</taxon>
        <taxon>Pseudomonadati</taxon>
        <taxon>Myxococcota</taxon>
        <taxon>Myxococcia</taxon>
        <taxon>Myxococcales</taxon>
        <taxon>Cystobacterineae</taxon>
        <taxon>Archangiaceae</taxon>
        <taxon>Hyalangium</taxon>
    </lineage>
</organism>
<dbReference type="Gene3D" id="1.20.1280.120">
    <property type="match status" value="1"/>
</dbReference>
<feature type="compositionally biased region" description="Basic and acidic residues" evidence="10">
    <location>
        <begin position="300"/>
        <end position="318"/>
    </location>
</feature>
<dbReference type="EC" id="1.11.1.-" evidence="7"/>
<feature type="domain" description="Catalase core" evidence="11">
    <location>
        <begin position="4"/>
        <end position="318"/>
    </location>
</feature>
<dbReference type="GO" id="GO:0042542">
    <property type="term" value="P:response to hydrogen peroxide"/>
    <property type="evidence" value="ECO:0007669"/>
    <property type="project" value="TreeGrafter"/>
</dbReference>
<dbReference type="GO" id="GO:0042744">
    <property type="term" value="P:hydrogen peroxide catabolic process"/>
    <property type="evidence" value="ECO:0007669"/>
    <property type="project" value="TreeGrafter"/>
</dbReference>
<sequence length="318" mass="35482">MADPVQEAVDAMEKHTGTVQGYRRAHPRGLVFHATFTPTPEARPLTAAEHFQGPPVHTLVRFSNASGSPHAPDRGSDRQGAVLGLAVRFDLPSGKHATWAAANIPAFVARTPEEFLQVTRAQRPNASPHPLRMLGYILTHLHALPGIRGIVGTKPAPSFAHCQYNSVHAYHLVDAQGQRRAFRYRWVPSAGAATLSPAEARKRPEQYLLDELRERVSRERVTFNLVFQLANPGDPTHDATRPWPEDRQKIPAGQLVIDSLYEDQRESERFVFDPTGVVPGIELSDDPILHFRAKVYSESYNRRSSETKPEPKPADLRQ</sequence>
<evidence type="ECO:0000256" key="4">
    <source>
        <dbReference type="ARBA" id="ARBA00022723"/>
    </source>
</evidence>
<keyword evidence="6 7" id="KW-0408">Iron</keyword>
<dbReference type="GO" id="GO:0005737">
    <property type="term" value="C:cytoplasm"/>
    <property type="evidence" value="ECO:0007669"/>
    <property type="project" value="TreeGrafter"/>
</dbReference>
<dbReference type="RefSeq" id="WP_044199001.1">
    <property type="nucleotide sequence ID" value="NZ_JMCB01000029.1"/>
</dbReference>
<gene>
    <name evidence="13" type="ORF">DB31_4861</name>
    <name evidence="12" type="ORF">DB31_6707</name>
</gene>
<dbReference type="SUPFAM" id="SSF56634">
    <property type="entry name" value="Heme-dependent catalase-like"/>
    <property type="match status" value="1"/>
</dbReference>
<dbReference type="GO" id="GO:0046872">
    <property type="term" value="F:metal ion binding"/>
    <property type="evidence" value="ECO:0007669"/>
    <property type="project" value="UniProtKB-KW"/>
</dbReference>
<feature type="binding site" description="axial binding residue" evidence="9">
    <location>
        <position position="296"/>
    </location>
    <ligand>
        <name>heme</name>
        <dbReference type="ChEBI" id="CHEBI:30413"/>
    </ligand>
    <ligandPart>
        <name>Fe</name>
        <dbReference type="ChEBI" id="CHEBI:18248"/>
    </ligandPart>
</feature>
<dbReference type="PROSITE" id="PS51402">
    <property type="entry name" value="CATALASE_3"/>
    <property type="match status" value="1"/>
</dbReference>
<feature type="region of interest" description="Disordered" evidence="10">
    <location>
        <begin position="299"/>
        <end position="318"/>
    </location>
</feature>
<evidence type="ECO:0000256" key="10">
    <source>
        <dbReference type="SAM" id="MobiDB-lite"/>
    </source>
</evidence>
<keyword evidence="5 7" id="KW-0560">Oxidoreductase</keyword>
<dbReference type="SMART" id="SM01060">
    <property type="entry name" value="Catalase"/>
    <property type="match status" value="1"/>
</dbReference>
<comment type="caution">
    <text evidence="13">The sequence shown here is derived from an EMBL/GenBank/DDBJ whole genome shotgun (WGS) entry which is preliminary data.</text>
</comment>
<comment type="similarity">
    <text evidence="1 7">Belongs to the catalase family.</text>
</comment>
<dbReference type="EMBL" id="JMCB01000029">
    <property type="protein sequence ID" value="KFE60679.1"/>
    <property type="molecule type" value="Genomic_DNA"/>
</dbReference>
<feature type="region of interest" description="Disordered" evidence="10">
    <location>
        <begin position="1"/>
        <end position="21"/>
    </location>
</feature>
<dbReference type="GO" id="GO:0020037">
    <property type="term" value="F:heme binding"/>
    <property type="evidence" value="ECO:0007669"/>
    <property type="project" value="InterPro"/>
</dbReference>
<comment type="function">
    <text evidence="7">Has an organic peroxide-dependent peroxidase activity.</text>
</comment>
<evidence type="ECO:0000256" key="2">
    <source>
        <dbReference type="ARBA" id="ARBA00022559"/>
    </source>
</evidence>
<protein>
    <recommendedName>
        <fullName evidence="7">Catalase-related peroxidase</fullName>
        <ecNumber evidence="7">1.11.1.-</ecNumber>
    </recommendedName>
</protein>
<keyword evidence="14" id="KW-1185">Reference proteome</keyword>
<dbReference type="PANTHER" id="PTHR11465:SF9">
    <property type="entry name" value="CATALASE"/>
    <property type="match status" value="1"/>
</dbReference>
<name>A0A085VZ16_9BACT</name>
<dbReference type="PANTHER" id="PTHR11465">
    <property type="entry name" value="CATALASE"/>
    <property type="match status" value="1"/>
</dbReference>
<dbReference type="OrthoDB" id="255727at2"/>
<evidence type="ECO:0000256" key="9">
    <source>
        <dbReference type="PIRSR" id="PIRSR000296-2"/>
    </source>
</evidence>
<evidence type="ECO:0000313" key="14">
    <source>
        <dbReference type="Proteomes" id="UP000028725"/>
    </source>
</evidence>
<dbReference type="STRING" id="394096.DB31_4861"/>